<evidence type="ECO:0000256" key="1">
    <source>
        <dbReference type="SAM" id="Phobius"/>
    </source>
</evidence>
<keyword evidence="1" id="KW-0472">Membrane</keyword>
<feature type="transmembrane region" description="Helical" evidence="1">
    <location>
        <begin position="226"/>
        <end position="249"/>
    </location>
</feature>
<sequence>AILMVDSAVNGYRSPGYTIGKYRHASWLPDEAFIDFVARCFPQVSSGRRDRVATVLDDKSSLKAWKLKDRLGINFRGTNNLADHLLFDPRNQILYLFHHTAYLKAHLDLWNGESVSKDVGITTTLKRGTLCPRLLAETLHSLQSILFRNDDDRSMRVLEQLIKRKGFDYTCSVHEGYKMFEDSMEDFTYVYWGERLAVLHDLVLNRPPRTGFQRWIRWQTSESNSFMVAMLALIISIFIGILSLGLSAFQTWITWQAWKHLVL</sequence>
<keyword evidence="3" id="KW-1185">Reference proteome</keyword>
<name>A0A9P8VQ84_9HYPO</name>
<evidence type="ECO:0000313" key="2">
    <source>
        <dbReference type="EMBL" id="KAH6869268.1"/>
    </source>
</evidence>
<feature type="non-terminal residue" evidence="2">
    <location>
        <position position="1"/>
    </location>
</feature>
<keyword evidence="1" id="KW-1133">Transmembrane helix</keyword>
<organism evidence="2 3">
    <name type="scientific">Thelonectria olida</name>
    <dbReference type="NCBI Taxonomy" id="1576542"/>
    <lineage>
        <taxon>Eukaryota</taxon>
        <taxon>Fungi</taxon>
        <taxon>Dikarya</taxon>
        <taxon>Ascomycota</taxon>
        <taxon>Pezizomycotina</taxon>
        <taxon>Sordariomycetes</taxon>
        <taxon>Hypocreomycetidae</taxon>
        <taxon>Hypocreales</taxon>
        <taxon>Nectriaceae</taxon>
        <taxon>Thelonectria</taxon>
    </lineage>
</organism>
<evidence type="ECO:0000313" key="3">
    <source>
        <dbReference type="Proteomes" id="UP000777438"/>
    </source>
</evidence>
<keyword evidence="1" id="KW-0812">Transmembrane</keyword>
<comment type="caution">
    <text evidence="2">The sequence shown here is derived from an EMBL/GenBank/DDBJ whole genome shotgun (WGS) entry which is preliminary data.</text>
</comment>
<dbReference type="AlphaFoldDB" id="A0A9P8VQ84"/>
<protein>
    <submittedName>
        <fullName evidence="2">Uncharacterized protein</fullName>
    </submittedName>
</protein>
<gene>
    <name evidence="2" type="ORF">B0T10DRAFT_418762</name>
</gene>
<accession>A0A9P8VQ84</accession>
<dbReference type="Proteomes" id="UP000777438">
    <property type="component" value="Unassembled WGS sequence"/>
</dbReference>
<dbReference type="EMBL" id="JAGPYM010000076">
    <property type="protein sequence ID" value="KAH6869268.1"/>
    <property type="molecule type" value="Genomic_DNA"/>
</dbReference>
<reference evidence="2 3" key="1">
    <citation type="journal article" date="2021" name="Nat. Commun.">
        <title>Genetic determinants of endophytism in the Arabidopsis root mycobiome.</title>
        <authorList>
            <person name="Mesny F."/>
            <person name="Miyauchi S."/>
            <person name="Thiergart T."/>
            <person name="Pickel B."/>
            <person name="Atanasova L."/>
            <person name="Karlsson M."/>
            <person name="Huettel B."/>
            <person name="Barry K.W."/>
            <person name="Haridas S."/>
            <person name="Chen C."/>
            <person name="Bauer D."/>
            <person name="Andreopoulos W."/>
            <person name="Pangilinan J."/>
            <person name="LaButti K."/>
            <person name="Riley R."/>
            <person name="Lipzen A."/>
            <person name="Clum A."/>
            <person name="Drula E."/>
            <person name="Henrissat B."/>
            <person name="Kohler A."/>
            <person name="Grigoriev I.V."/>
            <person name="Martin F.M."/>
            <person name="Hacquard S."/>
        </authorList>
    </citation>
    <scope>NUCLEOTIDE SEQUENCE [LARGE SCALE GENOMIC DNA]</scope>
    <source>
        <strain evidence="2 3">MPI-CAGE-CH-0241</strain>
    </source>
</reference>
<proteinExistence type="predicted"/>
<dbReference type="OrthoDB" id="5428890at2759"/>